<organism evidence="1 2">
    <name type="scientific">Brassica oleracea var. oleracea</name>
    <dbReference type="NCBI Taxonomy" id="109376"/>
    <lineage>
        <taxon>Eukaryota</taxon>
        <taxon>Viridiplantae</taxon>
        <taxon>Streptophyta</taxon>
        <taxon>Embryophyta</taxon>
        <taxon>Tracheophyta</taxon>
        <taxon>Spermatophyta</taxon>
        <taxon>Magnoliopsida</taxon>
        <taxon>eudicotyledons</taxon>
        <taxon>Gunneridae</taxon>
        <taxon>Pentapetalae</taxon>
        <taxon>rosids</taxon>
        <taxon>malvids</taxon>
        <taxon>Brassicales</taxon>
        <taxon>Brassicaceae</taxon>
        <taxon>Brassiceae</taxon>
        <taxon>Brassica</taxon>
    </lineage>
</organism>
<reference evidence="1 2" key="1">
    <citation type="journal article" date="2014" name="Genome Biol.">
        <title>Transcriptome and methylome profiling reveals relics of genome dominance in the mesopolyploid Brassica oleracea.</title>
        <authorList>
            <person name="Parkin I.A."/>
            <person name="Koh C."/>
            <person name="Tang H."/>
            <person name="Robinson S.J."/>
            <person name="Kagale S."/>
            <person name="Clarke W.E."/>
            <person name="Town C.D."/>
            <person name="Nixon J."/>
            <person name="Krishnakumar V."/>
            <person name="Bidwell S.L."/>
            <person name="Denoeud F."/>
            <person name="Belcram H."/>
            <person name="Links M.G."/>
            <person name="Just J."/>
            <person name="Clarke C."/>
            <person name="Bender T."/>
            <person name="Huebert T."/>
            <person name="Mason A.S."/>
            <person name="Pires J.C."/>
            <person name="Barker G."/>
            <person name="Moore J."/>
            <person name="Walley P.G."/>
            <person name="Manoli S."/>
            <person name="Batley J."/>
            <person name="Edwards D."/>
            <person name="Nelson M.N."/>
            <person name="Wang X."/>
            <person name="Paterson A.H."/>
            <person name="King G."/>
            <person name="Bancroft I."/>
            <person name="Chalhoub B."/>
            <person name="Sharpe A.G."/>
        </authorList>
    </citation>
    <scope>NUCLEOTIDE SEQUENCE</scope>
    <source>
        <strain evidence="1 2">cv. TO1000</strain>
    </source>
</reference>
<dbReference type="EnsemblPlants" id="Bo6g016990.1">
    <property type="protein sequence ID" value="Bo6g016990.1"/>
    <property type="gene ID" value="Bo6g016990"/>
</dbReference>
<keyword evidence="2" id="KW-1185">Reference proteome</keyword>
<dbReference type="STRING" id="109376.A0A0D3CPE1"/>
<reference evidence="1" key="2">
    <citation type="submission" date="2015-03" db="UniProtKB">
        <authorList>
            <consortium name="EnsemblPlants"/>
        </authorList>
    </citation>
    <scope>IDENTIFICATION</scope>
</reference>
<evidence type="ECO:0000313" key="1">
    <source>
        <dbReference type="EnsemblPlants" id="Bo6g016990.1"/>
    </source>
</evidence>
<dbReference type="eggNOG" id="KOG0595">
    <property type="taxonomic scope" value="Eukaryota"/>
</dbReference>
<dbReference type="AlphaFoldDB" id="A0A0D3CPE1"/>
<dbReference type="Gramene" id="Bo6g016990.1">
    <property type="protein sequence ID" value="Bo6g016990.1"/>
    <property type="gene ID" value="Bo6g016990"/>
</dbReference>
<protein>
    <submittedName>
        <fullName evidence="1">Uncharacterized protein</fullName>
    </submittedName>
</protein>
<name>A0A0D3CPE1_BRAOL</name>
<proteinExistence type="predicted"/>
<accession>A0A0D3CPE1</accession>
<dbReference type="HOGENOM" id="CLU_856188_0_0_1"/>
<sequence length="325" mass="36217">MAADILLALQFELGNPTTYTFLRLLESDAFGLCRRFTRVVQVKEVMGEIEKAGNQYSKAVRLMVFLLVEAPMLILNPPLSLTNSDRNLLRNFKDAVLPNCEDPENDQDIKSKPLPRRISQCKPLVDLTTDAPSHIDTVRTDLLWNPNGLETSKRSLSQTVRTQKTIKISNRSPCQDESIQCAPICFGTLIRTRRTLIRPRICSRQQSFPFASEPLAIPTATAPVRRSAARISNLNSQLHLDPGQLAFQTSKLLVRIRAARDPDCNSSRSTISCSHLQPQFARVQASSCPARVPAQLEVHSLGGPVSTIYKPKGISKFKNIESNLD</sequence>
<evidence type="ECO:0000313" key="2">
    <source>
        <dbReference type="Proteomes" id="UP000032141"/>
    </source>
</evidence>
<dbReference type="Proteomes" id="UP000032141">
    <property type="component" value="Chromosome C6"/>
</dbReference>